<dbReference type="GO" id="GO:0008654">
    <property type="term" value="P:phospholipid biosynthetic process"/>
    <property type="evidence" value="ECO:0007669"/>
    <property type="project" value="InterPro"/>
</dbReference>
<comment type="caution">
    <text evidence="4">The sequence shown here is derived from an EMBL/GenBank/DDBJ whole genome shotgun (WGS) entry which is preliminary data.</text>
</comment>
<gene>
    <name evidence="4" type="ORF">C8A01DRAFT_39496</name>
</gene>
<dbReference type="AlphaFoldDB" id="A0AAN6SNN8"/>
<dbReference type="Pfam" id="PF02666">
    <property type="entry name" value="PS_Dcarbxylase"/>
    <property type="match status" value="1"/>
</dbReference>
<keyword evidence="2" id="KW-0456">Lyase</keyword>
<dbReference type="InterPro" id="IPR003817">
    <property type="entry name" value="PS_Dcarbxylase"/>
</dbReference>
<accession>A0AAN6SNN8</accession>
<evidence type="ECO:0000256" key="1">
    <source>
        <dbReference type="ARBA" id="ARBA00022793"/>
    </source>
</evidence>
<protein>
    <submittedName>
        <fullName evidence="4">Phosphatidylserine decarboxylase</fullName>
    </submittedName>
</protein>
<feature type="compositionally biased region" description="Polar residues" evidence="3">
    <location>
        <begin position="422"/>
        <end position="432"/>
    </location>
</feature>
<name>A0AAN6SNN8_9PEZI</name>
<feature type="region of interest" description="Disordered" evidence="3">
    <location>
        <begin position="404"/>
        <end position="432"/>
    </location>
</feature>
<reference evidence="5" key="1">
    <citation type="journal article" date="2023" name="Mol. Phylogenet. Evol.">
        <title>Genome-scale phylogeny and comparative genomics of the fungal order Sordariales.</title>
        <authorList>
            <person name="Hensen N."/>
            <person name="Bonometti L."/>
            <person name="Westerberg I."/>
            <person name="Brannstrom I.O."/>
            <person name="Guillou S."/>
            <person name="Cros-Aarteil S."/>
            <person name="Calhoun S."/>
            <person name="Haridas S."/>
            <person name="Kuo A."/>
            <person name="Mondo S."/>
            <person name="Pangilinan J."/>
            <person name="Riley R."/>
            <person name="LaButti K."/>
            <person name="Andreopoulos B."/>
            <person name="Lipzen A."/>
            <person name="Chen C."/>
            <person name="Yan M."/>
            <person name="Daum C."/>
            <person name="Ng V."/>
            <person name="Clum A."/>
            <person name="Steindorff A."/>
            <person name="Ohm R.A."/>
            <person name="Martin F."/>
            <person name="Silar P."/>
            <person name="Natvig D.O."/>
            <person name="Lalanne C."/>
            <person name="Gautier V."/>
            <person name="Ament-Velasquez S.L."/>
            <person name="Kruys A."/>
            <person name="Hutchinson M.I."/>
            <person name="Powell A.J."/>
            <person name="Barry K."/>
            <person name="Miller A.N."/>
            <person name="Grigoriev I.V."/>
            <person name="Debuchy R."/>
            <person name="Gladieux P."/>
            <person name="Hiltunen Thoren M."/>
            <person name="Johannesson H."/>
        </authorList>
    </citation>
    <scope>NUCLEOTIDE SEQUENCE [LARGE SCALE GENOMIC DNA]</scope>
    <source>
        <strain evidence="5">CBS 284.82</strain>
    </source>
</reference>
<evidence type="ECO:0000256" key="2">
    <source>
        <dbReference type="ARBA" id="ARBA00023239"/>
    </source>
</evidence>
<dbReference type="PANTHER" id="PTHR10067">
    <property type="entry name" value="PHOSPHATIDYLSERINE DECARBOXYLASE"/>
    <property type="match status" value="1"/>
</dbReference>
<evidence type="ECO:0000313" key="4">
    <source>
        <dbReference type="EMBL" id="KAK4034017.1"/>
    </source>
</evidence>
<dbReference type="PANTHER" id="PTHR10067:SF13">
    <property type="entry name" value="PHOSPHATIDYLSERINE DECARBOXYLASE"/>
    <property type="match status" value="1"/>
</dbReference>
<sequence length="432" mass="47092">MPTKSYSGAGDWPLIIDHLVTLVGGIHNVDTAVKTALKAFPDPLKNPLLAQCITDGTTFLNWVAGFLHWVPSENAHSIHVYDMLCIFYFVLDQAPLSTYQTEITPASENQPLKPLSAWMVLYAQQMGQFMNTTSSFSQEAFASFQKATLYETGESESPDGSAYQTFNQFFGRRLAVPRPIHGPGDNKVVVYPADSRFDAAFTIDANDQSDPSADQIALSTVPVKGVPWDINALLNGSQYASSFAGGVWSHSFLCTYNYHRLHAPVSGAVVEARVIQGGAYLQVIADPEGTFKKRRYIGKLPENKGVHIKALDGAGYQFLQARGLFVIDTSTSLDGDIGLVAVLPIGMAQVDSVVPLVRAKTDITQPTFPFLVQKGDPLAYFQFGGSDIIIVFQKKAGLGPKSFFPCPDPNTADDPSKRWSRYGQQLAQAAPQ</sequence>
<keyword evidence="5" id="KW-1185">Reference proteome</keyword>
<proteinExistence type="predicted"/>
<dbReference type="GO" id="GO:0004609">
    <property type="term" value="F:phosphatidylserine decarboxylase activity"/>
    <property type="evidence" value="ECO:0007669"/>
    <property type="project" value="InterPro"/>
</dbReference>
<organism evidence="4 5">
    <name type="scientific">Parachaetomium inaequale</name>
    <dbReference type="NCBI Taxonomy" id="2588326"/>
    <lineage>
        <taxon>Eukaryota</taxon>
        <taxon>Fungi</taxon>
        <taxon>Dikarya</taxon>
        <taxon>Ascomycota</taxon>
        <taxon>Pezizomycotina</taxon>
        <taxon>Sordariomycetes</taxon>
        <taxon>Sordariomycetidae</taxon>
        <taxon>Sordariales</taxon>
        <taxon>Chaetomiaceae</taxon>
        <taxon>Parachaetomium</taxon>
    </lineage>
</organism>
<dbReference type="EMBL" id="MU854498">
    <property type="protein sequence ID" value="KAK4034017.1"/>
    <property type="molecule type" value="Genomic_DNA"/>
</dbReference>
<keyword evidence="1" id="KW-0210">Decarboxylase</keyword>
<evidence type="ECO:0000256" key="3">
    <source>
        <dbReference type="SAM" id="MobiDB-lite"/>
    </source>
</evidence>
<evidence type="ECO:0000313" key="5">
    <source>
        <dbReference type="Proteomes" id="UP001303115"/>
    </source>
</evidence>
<dbReference type="Proteomes" id="UP001303115">
    <property type="component" value="Unassembled WGS sequence"/>
</dbReference>